<dbReference type="InterPro" id="IPR041698">
    <property type="entry name" value="Methyltransf_25"/>
</dbReference>
<keyword evidence="3" id="KW-0949">S-adenosyl-L-methionine</keyword>
<dbReference type="Proteomes" id="UP001165587">
    <property type="component" value="Unassembled WGS sequence"/>
</dbReference>
<dbReference type="AlphaFoldDB" id="A0AA41XF07"/>
<dbReference type="Gene3D" id="3.40.50.150">
    <property type="entry name" value="Vaccinia Virus protein VP39"/>
    <property type="match status" value="1"/>
</dbReference>
<evidence type="ECO:0000256" key="3">
    <source>
        <dbReference type="ARBA" id="ARBA00022691"/>
    </source>
</evidence>
<gene>
    <name evidence="5" type="ORF">N1028_13905</name>
</gene>
<dbReference type="GO" id="GO:0008168">
    <property type="term" value="F:methyltransferase activity"/>
    <property type="evidence" value="ECO:0007669"/>
    <property type="project" value="UniProtKB-KW"/>
</dbReference>
<dbReference type="GO" id="GO:0032259">
    <property type="term" value="P:methylation"/>
    <property type="evidence" value="ECO:0007669"/>
    <property type="project" value="UniProtKB-KW"/>
</dbReference>
<evidence type="ECO:0000313" key="5">
    <source>
        <dbReference type="EMBL" id="MCS5726991.1"/>
    </source>
</evidence>
<evidence type="ECO:0000259" key="4">
    <source>
        <dbReference type="Pfam" id="PF13649"/>
    </source>
</evidence>
<protein>
    <submittedName>
        <fullName evidence="5">Class I SAM-dependent methyltransferase</fullName>
    </submittedName>
</protein>
<sequence length="202" mass="21780">MADDVSLDAYSARAREYIELLGSMSSVHPSDLQIVSTWASGVEGVVIDAGCGPGHWTDLLTRQGLTARGIDQVPEFIAHARDTFPAADFATGSLESLPADTGSVGGILSWYSLIHYEPNALQVPLREFGRVIRPGGALLVGFFEGPVVERFAHAVTPAYRWPVEAIGAELGRAGFDVVESHVRRAENQRPQAAVSARRRTAR</sequence>
<proteinExistence type="predicted"/>
<name>A0AA41XF07_9MICO</name>
<accession>A0AA41XF07</accession>
<evidence type="ECO:0000256" key="1">
    <source>
        <dbReference type="ARBA" id="ARBA00022603"/>
    </source>
</evidence>
<feature type="domain" description="Methyltransferase" evidence="4">
    <location>
        <begin position="46"/>
        <end position="136"/>
    </location>
</feature>
<evidence type="ECO:0000256" key="2">
    <source>
        <dbReference type="ARBA" id="ARBA00022679"/>
    </source>
</evidence>
<reference evidence="5" key="1">
    <citation type="submission" date="2022-08" db="EMBL/GenBank/DDBJ databases">
        <authorList>
            <person name="Deng Y."/>
            <person name="Han X.-F."/>
            <person name="Zhang Y.-Q."/>
        </authorList>
    </citation>
    <scope>NUCLEOTIDE SEQUENCE</scope>
    <source>
        <strain evidence="5">CPCC 203407</strain>
    </source>
</reference>
<dbReference type="EMBL" id="JANLCK010000007">
    <property type="protein sequence ID" value="MCS5726991.1"/>
    <property type="molecule type" value="Genomic_DNA"/>
</dbReference>
<keyword evidence="1 5" id="KW-0489">Methyltransferase</keyword>
<dbReference type="CDD" id="cd02440">
    <property type="entry name" value="AdoMet_MTases"/>
    <property type="match status" value="1"/>
</dbReference>
<evidence type="ECO:0000313" key="6">
    <source>
        <dbReference type="Proteomes" id="UP001165587"/>
    </source>
</evidence>
<dbReference type="SUPFAM" id="SSF53335">
    <property type="entry name" value="S-adenosyl-L-methionine-dependent methyltransferases"/>
    <property type="match status" value="1"/>
</dbReference>
<organism evidence="5 6">
    <name type="scientific">Herbiconiux oxytropis</name>
    <dbReference type="NCBI Taxonomy" id="2970915"/>
    <lineage>
        <taxon>Bacteria</taxon>
        <taxon>Bacillati</taxon>
        <taxon>Actinomycetota</taxon>
        <taxon>Actinomycetes</taxon>
        <taxon>Micrococcales</taxon>
        <taxon>Microbacteriaceae</taxon>
        <taxon>Herbiconiux</taxon>
    </lineage>
</organism>
<dbReference type="PANTHER" id="PTHR43464:SF19">
    <property type="entry name" value="UBIQUINONE BIOSYNTHESIS O-METHYLTRANSFERASE, MITOCHONDRIAL"/>
    <property type="match status" value="1"/>
</dbReference>
<dbReference type="PANTHER" id="PTHR43464">
    <property type="entry name" value="METHYLTRANSFERASE"/>
    <property type="match status" value="1"/>
</dbReference>
<comment type="caution">
    <text evidence="5">The sequence shown here is derived from an EMBL/GenBank/DDBJ whole genome shotgun (WGS) entry which is preliminary data.</text>
</comment>
<keyword evidence="6" id="KW-1185">Reference proteome</keyword>
<dbReference type="InterPro" id="IPR029063">
    <property type="entry name" value="SAM-dependent_MTases_sf"/>
</dbReference>
<keyword evidence="2" id="KW-0808">Transferase</keyword>
<dbReference type="Pfam" id="PF13649">
    <property type="entry name" value="Methyltransf_25"/>
    <property type="match status" value="1"/>
</dbReference>